<name>A0A2U1TAL4_9MICO</name>
<organism evidence="2 3">
    <name type="scientific">Mycetocola zhujimingii</name>
    <dbReference type="NCBI Taxonomy" id="2079792"/>
    <lineage>
        <taxon>Bacteria</taxon>
        <taxon>Bacillati</taxon>
        <taxon>Actinomycetota</taxon>
        <taxon>Actinomycetes</taxon>
        <taxon>Micrococcales</taxon>
        <taxon>Microbacteriaceae</taxon>
        <taxon>Mycetocola</taxon>
    </lineage>
</organism>
<feature type="region of interest" description="Disordered" evidence="1">
    <location>
        <begin position="1"/>
        <end position="61"/>
    </location>
</feature>
<accession>A0A2U1TAL4</accession>
<keyword evidence="3" id="KW-1185">Reference proteome</keyword>
<dbReference type="AlphaFoldDB" id="A0A2U1TAL4"/>
<evidence type="ECO:0000313" key="3">
    <source>
        <dbReference type="Proteomes" id="UP000244962"/>
    </source>
</evidence>
<sequence length="61" mass="6653">MAAQRAGRVRYDHLWPSSREGGADARLAHPDGKRPRVGREPHPGHDAEPVAVELDGTGFLE</sequence>
<protein>
    <submittedName>
        <fullName evidence="2">Uncharacterized protein</fullName>
    </submittedName>
</protein>
<comment type="caution">
    <text evidence="2">The sequence shown here is derived from an EMBL/GenBank/DDBJ whole genome shotgun (WGS) entry which is preliminary data.</text>
</comment>
<reference evidence="3" key="1">
    <citation type="submission" date="2018-04" db="EMBL/GenBank/DDBJ databases">
        <authorList>
            <person name="Liu S."/>
            <person name="Wang Z."/>
            <person name="Li J."/>
        </authorList>
    </citation>
    <scope>NUCLEOTIDE SEQUENCE [LARGE SCALE GENOMIC DNA]</scope>
    <source>
        <strain evidence="3">622</strain>
    </source>
</reference>
<feature type="compositionally biased region" description="Basic and acidic residues" evidence="1">
    <location>
        <begin position="21"/>
        <end position="48"/>
    </location>
</feature>
<proteinExistence type="predicted"/>
<dbReference type="Proteomes" id="UP000244962">
    <property type="component" value="Unassembled WGS sequence"/>
</dbReference>
<gene>
    <name evidence="2" type="ORF">DF223_14970</name>
</gene>
<evidence type="ECO:0000256" key="1">
    <source>
        <dbReference type="SAM" id="MobiDB-lite"/>
    </source>
</evidence>
<dbReference type="EMBL" id="QEFB01000018">
    <property type="protein sequence ID" value="PWC04732.1"/>
    <property type="molecule type" value="Genomic_DNA"/>
</dbReference>
<evidence type="ECO:0000313" key="2">
    <source>
        <dbReference type="EMBL" id="PWC04732.1"/>
    </source>
</evidence>